<evidence type="ECO:0000256" key="1">
    <source>
        <dbReference type="SAM" id="MobiDB-lite"/>
    </source>
</evidence>
<keyword evidence="2" id="KW-0472">Membrane</keyword>
<feature type="transmembrane region" description="Helical" evidence="2">
    <location>
        <begin position="1101"/>
        <end position="1120"/>
    </location>
</feature>
<dbReference type="OrthoDB" id="551878at2759"/>
<keyword evidence="4" id="KW-1185">Reference proteome</keyword>
<dbReference type="Proteomes" id="UP000613740">
    <property type="component" value="Unassembled WGS sequence"/>
</dbReference>
<feature type="region of interest" description="Disordered" evidence="1">
    <location>
        <begin position="612"/>
        <end position="660"/>
    </location>
</feature>
<feature type="transmembrane region" description="Helical" evidence="2">
    <location>
        <begin position="1071"/>
        <end position="1089"/>
    </location>
</feature>
<feature type="compositionally biased region" description="Low complexity" evidence="1">
    <location>
        <begin position="640"/>
        <end position="660"/>
    </location>
</feature>
<evidence type="ECO:0000313" key="3">
    <source>
        <dbReference type="EMBL" id="KAG2437626.1"/>
    </source>
</evidence>
<evidence type="ECO:0000256" key="2">
    <source>
        <dbReference type="SAM" id="Phobius"/>
    </source>
</evidence>
<feature type="region of interest" description="Disordered" evidence="1">
    <location>
        <begin position="909"/>
        <end position="941"/>
    </location>
</feature>
<proteinExistence type="predicted"/>
<organism evidence="3 4">
    <name type="scientific">Chlamydomonas schloesseri</name>
    <dbReference type="NCBI Taxonomy" id="2026947"/>
    <lineage>
        <taxon>Eukaryota</taxon>
        <taxon>Viridiplantae</taxon>
        <taxon>Chlorophyta</taxon>
        <taxon>core chlorophytes</taxon>
        <taxon>Chlorophyceae</taxon>
        <taxon>CS clade</taxon>
        <taxon>Chlamydomonadales</taxon>
        <taxon>Chlamydomonadaceae</taxon>
        <taxon>Chlamydomonas</taxon>
    </lineage>
</organism>
<feature type="region of interest" description="Disordered" evidence="1">
    <location>
        <begin position="78"/>
        <end position="98"/>
    </location>
</feature>
<dbReference type="EMBL" id="JAEHOD010000046">
    <property type="protein sequence ID" value="KAG2437626.1"/>
    <property type="molecule type" value="Genomic_DNA"/>
</dbReference>
<feature type="region of interest" description="Disordered" evidence="1">
    <location>
        <begin position="834"/>
        <end position="891"/>
    </location>
</feature>
<feature type="transmembrane region" description="Helical" evidence="2">
    <location>
        <begin position="348"/>
        <end position="370"/>
    </location>
</feature>
<protein>
    <submittedName>
        <fullName evidence="3">Uncharacterized protein</fullName>
    </submittedName>
</protein>
<comment type="caution">
    <text evidence="3">The sequence shown here is derived from an EMBL/GenBank/DDBJ whole genome shotgun (WGS) entry which is preliminary data.</text>
</comment>
<name>A0A835T583_9CHLO</name>
<feature type="compositionally biased region" description="Polar residues" evidence="1">
    <location>
        <begin position="623"/>
        <end position="639"/>
    </location>
</feature>
<feature type="transmembrane region" description="Helical" evidence="2">
    <location>
        <begin position="1126"/>
        <end position="1146"/>
    </location>
</feature>
<accession>A0A835T583</accession>
<feature type="transmembrane region" description="Helical" evidence="2">
    <location>
        <begin position="390"/>
        <end position="414"/>
    </location>
</feature>
<sequence>MTASGSSSLLKARMLVDSVSKPAANGGMRYLLLANSTANTYTLEQLLTAGGHRSTSGDSRLQVVDVLSVVTDPLNSTTYPNTFTTPGGTGETGGSTSVRYSSVGSGGVGGLDAAWRLTPGATGDYLLRLKVANQEWWRWVAVDIDPPRVSGHFLLARRTNVTGNSHTSALEVAEDEVQAEVDAAHAAAGATAVSADAAVVRLMLAVLSMSEPVQTFSFTSALRLSGGARLISAQCFASASAAEEFATAACTTTVDIKQNTGATRRLLAAGSLVSSSSSNSSNSSAMPYVQSCVVVLFAEDGSSPELLLPAGSLSDLHGNTNTEPLILSAKLMPSAKSLSLVEHAGAPLAAAVAGGVFASATFASASASFLSAFSSRSSLLQSGYHIQDLLYTLAIAALLMTALVVAHLLLIGLWRLLVAYDVCGAAGNGGEELHPVLRFPRAEMVLGGLLLVALTFYSALTLNGVKSPRWGDNSAAGRLIAVLVLAVLVVPYGMLLWWLTACRWYLEEQDVDHYMLGPHWRAFEGAMPCGGAAGGSDNGISAAGGCSRPSAADVTCANGVAGVAFAASQEHGAVFGVESGDEGGHGLGPHWALAPAGAKTLEYEVMTTPTTVGTGVGTVSEAAGTQGSKTRPGTLSNTDAGGTATNSTATIGGAAGSGTNVNDVGAEFQRRYGKAENHHQSQHGHDEDVISEVGFNAMVSGGSKRADSPAPADEATAILLSQEAVDPDVLAAAAKRSRRKAAGSVDEPQVAINPMAVPRASVLERPDVAASLAAAVAASTAPPAHATFPQNVEGELEPTPVAAVADAAGQRPLSSLPSPMMRLGSRLGLVRGSSNSGVAMAHSSPPDVKSPPAAAARPQPPGSILPNAAIPMPPPHKAFRSSSEPANARGAPSAATAALVNGGDLVSATVSTSGLPKSVGAISSGGGSRKSVADTQMEENEMQRQKQLAAAMDDWGEVLDPGPRGPAAMIAAPPGTDKRLLPLYPGKELPMYRLSYRAGCWPLRLRLAPPVHFLARFEFLFEDAVGEGSQEQRGRETKWILSATAINFSHKALCAAAFGGFGHLERSACQLGFLMGLQGAMLLYLAMVRPFRERLLQAVELICHALEAGLFACAVALLNAKPDNGAATTFVMVACFFGVALLVIVYEP</sequence>
<reference evidence="3" key="1">
    <citation type="journal article" date="2020" name="bioRxiv">
        <title>Comparative genomics of Chlamydomonas.</title>
        <authorList>
            <person name="Craig R.J."/>
            <person name="Hasan A.R."/>
            <person name="Ness R.W."/>
            <person name="Keightley P.D."/>
        </authorList>
    </citation>
    <scope>NUCLEOTIDE SEQUENCE</scope>
    <source>
        <strain evidence="3">CCAP 11/173</strain>
    </source>
</reference>
<evidence type="ECO:0000313" key="4">
    <source>
        <dbReference type="Proteomes" id="UP000613740"/>
    </source>
</evidence>
<keyword evidence="2" id="KW-1133">Transmembrane helix</keyword>
<feature type="transmembrane region" description="Helical" evidence="2">
    <location>
        <begin position="444"/>
        <end position="465"/>
    </location>
</feature>
<dbReference type="AlphaFoldDB" id="A0A835T583"/>
<keyword evidence="2" id="KW-0812">Transmembrane</keyword>
<feature type="transmembrane region" description="Helical" evidence="2">
    <location>
        <begin position="477"/>
        <end position="499"/>
    </location>
</feature>
<gene>
    <name evidence="3" type="ORF">HYH02_011265</name>
</gene>